<dbReference type="PANTHER" id="PTHR45871">
    <property type="entry name" value="N-ACETYLGLUCOSAMINYL-PHOSPHATIDYLINOSITOL BIOSYNTHETIC PROTEIN"/>
    <property type="match status" value="1"/>
</dbReference>
<organism evidence="3 4">
    <name type="scientific">Sinocyclocheilus grahami</name>
    <name type="common">Dianchi golden-line fish</name>
    <name type="synonym">Barbus grahami</name>
    <dbReference type="NCBI Taxonomy" id="75366"/>
    <lineage>
        <taxon>Eukaryota</taxon>
        <taxon>Metazoa</taxon>
        <taxon>Chordata</taxon>
        <taxon>Craniata</taxon>
        <taxon>Vertebrata</taxon>
        <taxon>Euteleostomi</taxon>
        <taxon>Actinopterygii</taxon>
        <taxon>Neopterygii</taxon>
        <taxon>Teleostei</taxon>
        <taxon>Ostariophysi</taxon>
        <taxon>Cypriniformes</taxon>
        <taxon>Cyprinidae</taxon>
        <taxon>Cyprininae</taxon>
        <taxon>Sinocyclocheilus</taxon>
    </lineage>
</organism>
<dbReference type="Proteomes" id="UP000472262">
    <property type="component" value="Unassembled WGS sequence"/>
</dbReference>
<keyword evidence="4" id="KW-1185">Reference proteome</keyword>
<keyword evidence="2" id="KW-0812">Transmembrane</keyword>
<sequence>MVVSWSVEEVQTFLSLIAEERIQRELDGVTQNEKVFQESRRNYNLETVIARIRTGNVASPATIHRKVRTLYTWRNVAERTEKVYNRVCREPVLSLSVRLHRLRSHCGAMAGSIFSFVAVINFIFLLFLQWLRPDHLIDVSVDSSGPHSRMGQLLSKKKSKNEKVFQESRRNYNDK</sequence>
<accession>A0A672KQD1</accession>
<feature type="region of interest" description="Disordered" evidence="1">
    <location>
        <begin position="142"/>
        <end position="175"/>
    </location>
</feature>
<keyword evidence="2" id="KW-0472">Membrane</keyword>
<dbReference type="PANTHER" id="PTHR45871:SF1">
    <property type="entry name" value="PHOSPHATIDYLINOSITOL N-ACETYLGLUCOSAMINYLTRANSFERASE SUBUNIT A"/>
    <property type="match status" value="1"/>
</dbReference>
<proteinExistence type="predicted"/>
<feature type="compositionally biased region" description="Basic and acidic residues" evidence="1">
    <location>
        <begin position="161"/>
        <end position="175"/>
    </location>
</feature>
<evidence type="ECO:0000256" key="2">
    <source>
        <dbReference type="SAM" id="Phobius"/>
    </source>
</evidence>
<dbReference type="GO" id="GO:0006506">
    <property type="term" value="P:GPI anchor biosynthetic process"/>
    <property type="evidence" value="ECO:0007669"/>
    <property type="project" value="TreeGrafter"/>
</dbReference>
<evidence type="ECO:0000256" key="1">
    <source>
        <dbReference type="SAM" id="MobiDB-lite"/>
    </source>
</evidence>
<dbReference type="InParanoid" id="A0A672KQD1"/>
<evidence type="ECO:0000313" key="4">
    <source>
        <dbReference type="Proteomes" id="UP000472262"/>
    </source>
</evidence>
<dbReference type="AlphaFoldDB" id="A0A672KQD1"/>
<dbReference type="GO" id="GO:0000506">
    <property type="term" value="C:glycosylphosphatidylinositol-N-acetylglucosaminyltransferase (GPI-GnT) complex"/>
    <property type="evidence" value="ECO:0007669"/>
    <property type="project" value="TreeGrafter"/>
</dbReference>
<feature type="transmembrane region" description="Helical" evidence="2">
    <location>
        <begin position="108"/>
        <end position="131"/>
    </location>
</feature>
<name>A0A672KQD1_SINGR</name>
<dbReference type="GO" id="GO:0017176">
    <property type="term" value="F:phosphatidylinositol N-acetylglucosaminyltransferase activity"/>
    <property type="evidence" value="ECO:0007669"/>
    <property type="project" value="TreeGrafter"/>
</dbReference>
<evidence type="ECO:0000313" key="3">
    <source>
        <dbReference type="Ensembl" id="ENSSGRP00000014666.1"/>
    </source>
</evidence>
<dbReference type="Ensembl" id="ENSSGRT00000015851.1">
    <property type="protein sequence ID" value="ENSSGRP00000014666.1"/>
    <property type="gene ID" value="ENSSGRG00000009146.1"/>
</dbReference>
<keyword evidence="2" id="KW-1133">Transmembrane helix</keyword>
<reference evidence="3" key="2">
    <citation type="submission" date="2025-09" db="UniProtKB">
        <authorList>
            <consortium name="Ensembl"/>
        </authorList>
    </citation>
    <scope>IDENTIFICATION</scope>
</reference>
<protein>
    <submittedName>
        <fullName evidence="3">Uncharacterized protein</fullName>
    </submittedName>
</protein>
<reference evidence="3" key="1">
    <citation type="submission" date="2025-08" db="UniProtKB">
        <authorList>
            <consortium name="Ensembl"/>
        </authorList>
    </citation>
    <scope>IDENTIFICATION</scope>
</reference>